<dbReference type="PANTHER" id="PTHR35369:SF2">
    <property type="entry name" value="BLR3025 PROTEIN"/>
    <property type="match status" value="1"/>
</dbReference>
<evidence type="ECO:0000256" key="1">
    <source>
        <dbReference type="ARBA" id="ARBA00010945"/>
    </source>
</evidence>
<proteinExistence type="inferred from homology"/>
<dbReference type="PATRIC" id="fig|1297742.4.peg.2950"/>
<dbReference type="GO" id="GO:0006281">
    <property type="term" value="P:DNA repair"/>
    <property type="evidence" value="ECO:0007669"/>
    <property type="project" value="InterPro"/>
</dbReference>
<gene>
    <name evidence="5" type="ORF">A176_002922</name>
</gene>
<dbReference type="PANTHER" id="PTHR35369">
    <property type="entry name" value="BLR3025 PROTEIN-RELATED"/>
    <property type="match status" value="1"/>
</dbReference>
<dbReference type="EMBL" id="CP012109">
    <property type="protein sequence ID" value="AKQ66010.1"/>
    <property type="molecule type" value="Genomic_DNA"/>
</dbReference>
<dbReference type="KEGG" id="mym:A176_002922"/>
<dbReference type="Pfam" id="PF00817">
    <property type="entry name" value="IMS"/>
    <property type="match status" value="1"/>
</dbReference>
<dbReference type="InterPro" id="IPR043128">
    <property type="entry name" value="Rev_trsase/Diguanyl_cyclase"/>
</dbReference>
<dbReference type="Pfam" id="PF11799">
    <property type="entry name" value="IMS_C"/>
    <property type="match status" value="1"/>
</dbReference>
<keyword evidence="2" id="KW-0227">DNA damage</keyword>
<dbReference type="InterPro" id="IPR043502">
    <property type="entry name" value="DNA/RNA_pol_sf"/>
</dbReference>
<dbReference type="Gene3D" id="3.30.70.270">
    <property type="match status" value="1"/>
</dbReference>
<dbReference type="SUPFAM" id="SSF56672">
    <property type="entry name" value="DNA/RNA polymerases"/>
    <property type="match status" value="1"/>
</dbReference>
<dbReference type="OrthoDB" id="9788640at2"/>
<dbReference type="CDD" id="cd03468">
    <property type="entry name" value="PolY_like"/>
    <property type="match status" value="1"/>
</dbReference>
<evidence type="ECO:0000313" key="6">
    <source>
        <dbReference type="Proteomes" id="UP000009026"/>
    </source>
</evidence>
<dbReference type="RefSeq" id="WP_002640803.1">
    <property type="nucleotide sequence ID" value="NZ_CP012109.1"/>
</dbReference>
<organism evidence="5 6">
    <name type="scientific">Pseudomyxococcus hansupus</name>
    <dbReference type="NCBI Taxonomy" id="1297742"/>
    <lineage>
        <taxon>Bacteria</taxon>
        <taxon>Pseudomonadati</taxon>
        <taxon>Myxococcota</taxon>
        <taxon>Myxococcia</taxon>
        <taxon>Myxococcales</taxon>
        <taxon>Cystobacterineae</taxon>
        <taxon>Myxococcaceae</taxon>
        <taxon>Pseudomyxococcus</taxon>
    </lineage>
</organism>
<dbReference type="AlphaFoldDB" id="A0A0H4WXF6"/>
<dbReference type="InterPro" id="IPR050356">
    <property type="entry name" value="SulA_CellDiv_inhibitor"/>
</dbReference>
<name>A0A0H4WXF6_9BACT</name>
<protein>
    <submittedName>
        <fullName evidence="5">DNA polymerase IV-like protein ImuB</fullName>
    </submittedName>
</protein>
<dbReference type="InterPro" id="IPR001126">
    <property type="entry name" value="UmuC"/>
</dbReference>
<dbReference type="STRING" id="1297742.A176_002922"/>
<dbReference type="Gene3D" id="3.40.1170.60">
    <property type="match status" value="1"/>
</dbReference>
<evidence type="ECO:0000259" key="3">
    <source>
        <dbReference type="Pfam" id="PF00817"/>
    </source>
</evidence>
<dbReference type="eggNOG" id="COG0389">
    <property type="taxonomic scope" value="Bacteria"/>
</dbReference>
<feature type="domain" description="UmuC" evidence="3">
    <location>
        <begin position="9"/>
        <end position="144"/>
    </location>
</feature>
<comment type="similarity">
    <text evidence="1">Belongs to the DNA polymerase type-Y family.</text>
</comment>
<evidence type="ECO:0000256" key="2">
    <source>
        <dbReference type="ARBA" id="ARBA00022763"/>
    </source>
</evidence>
<feature type="domain" description="DNA polymerase Y-family little finger" evidence="4">
    <location>
        <begin position="245"/>
        <end position="342"/>
    </location>
</feature>
<reference evidence="5 6" key="1">
    <citation type="journal article" date="2016" name="PLoS ONE">
        <title>Complete Genome Sequence and Comparative Genomics of a Novel Myxobacterium Myxococcus hansupus.</title>
        <authorList>
            <person name="Sharma G."/>
            <person name="Narwani T."/>
            <person name="Subramanian S."/>
        </authorList>
    </citation>
    <scope>NUCLEOTIDE SEQUENCE [LARGE SCALE GENOMIC DNA]</scope>
    <source>
        <strain evidence="6">mixupus</strain>
    </source>
</reference>
<evidence type="ECO:0000259" key="4">
    <source>
        <dbReference type="Pfam" id="PF11799"/>
    </source>
</evidence>
<dbReference type="GO" id="GO:0003684">
    <property type="term" value="F:damaged DNA binding"/>
    <property type="evidence" value="ECO:0007669"/>
    <property type="project" value="InterPro"/>
</dbReference>
<accession>A0A0H4WXF6</accession>
<dbReference type="Proteomes" id="UP000009026">
    <property type="component" value="Chromosome"/>
</dbReference>
<evidence type="ECO:0000313" key="5">
    <source>
        <dbReference type="EMBL" id="AKQ66010.1"/>
    </source>
</evidence>
<keyword evidence="6" id="KW-1185">Reference proteome</keyword>
<sequence length="506" mass="54569">MRRAYLHLTRFPVQRRVVESPELAGRPFVLVEAVRGQRRVAFASTSALRAGVRPGMTLTAATALEPVLRHFDYRPEEELRALTALGEALLPLAPGFQLCAPDGLWLDAGAAHLCGGEEALGTRMLALCSELGYRAHVVVAEEAFTSRAVARHGARRVEVVASGESARALAPLPLSALEVRDSAATLFSALGFTTLGDVAALPAGAVVARAGAAGTRVQARCRGEDDTPFVPAVLESVLEERVVLDFPAESFEPLRFALKTLMDRLGARLSGRGRAAVRLTFTLKLDPTGHRSVTLTLARPTARAKLLHELARHRLEELRLENPVAEVSARVDEHSEDAGQQLVLGDTPEGDAALEVVLSRLATTLGEESLFSAGLEAVHRPEAAHGTRAFRPPEARRGLSADLLEGHARAAPGAGAVVRERPSRLLAEPACLDAEVAASGRLLAARMGGRRHRVTALAGPERLGGEWWSETPFQRDYYRVHFEGLGPAWVFRDGRDGRFYLQGLFD</sequence>
<dbReference type="InterPro" id="IPR017961">
    <property type="entry name" value="DNA_pol_Y-fam_little_finger"/>
</dbReference>